<dbReference type="EMBL" id="HACG01048839">
    <property type="protein sequence ID" value="CEK95704.1"/>
    <property type="molecule type" value="Transcribed_RNA"/>
</dbReference>
<gene>
    <name evidence="1" type="primary">ORF208390</name>
</gene>
<protein>
    <submittedName>
        <fullName evidence="1">Uncharacterized protein</fullName>
    </submittedName>
</protein>
<dbReference type="AlphaFoldDB" id="A0A0B7BQZ7"/>
<organism evidence="1">
    <name type="scientific">Arion vulgaris</name>
    <dbReference type="NCBI Taxonomy" id="1028688"/>
    <lineage>
        <taxon>Eukaryota</taxon>
        <taxon>Metazoa</taxon>
        <taxon>Spiralia</taxon>
        <taxon>Lophotrochozoa</taxon>
        <taxon>Mollusca</taxon>
        <taxon>Gastropoda</taxon>
        <taxon>Heterobranchia</taxon>
        <taxon>Euthyneura</taxon>
        <taxon>Panpulmonata</taxon>
        <taxon>Eupulmonata</taxon>
        <taxon>Stylommatophora</taxon>
        <taxon>Helicina</taxon>
        <taxon>Arionoidea</taxon>
        <taxon>Arionidae</taxon>
        <taxon>Arion</taxon>
    </lineage>
</organism>
<accession>A0A0B7BQZ7</accession>
<evidence type="ECO:0000313" key="1">
    <source>
        <dbReference type="EMBL" id="CEK95704.1"/>
    </source>
</evidence>
<name>A0A0B7BQZ7_9EUPU</name>
<proteinExistence type="predicted"/>
<sequence length="53" mass="5924">MNNIINCIIFYQVLNYKFSLHGAPLSTFSSKRNDNVVVVGHASYHLLGSTLLL</sequence>
<reference evidence="1" key="1">
    <citation type="submission" date="2014-12" db="EMBL/GenBank/DDBJ databases">
        <title>Insight into the proteome of Arion vulgaris.</title>
        <authorList>
            <person name="Aradska J."/>
            <person name="Bulat T."/>
            <person name="Smidak R."/>
            <person name="Sarate P."/>
            <person name="Gangsoo J."/>
            <person name="Sialana F."/>
            <person name="Bilban M."/>
            <person name="Lubec G."/>
        </authorList>
    </citation>
    <scope>NUCLEOTIDE SEQUENCE</scope>
    <source>
        <tissue evidence="1">Skin</tissue>
    </source>
</reference>